<gene>
    <name evidence="2" type="ORF">KC19_3G109400</name>
</gene>
<feature type="region of interest" description="Disordered" evidence="1">
    <location>
        <begin position="1"/>
        <end position="113"/>
    </location>
</feature>
<feature type="compositionally biased region" description="Low complexity" evidence="1">
    <location>
        <begin position="49"/>
        <end position="62"/>
    </location>
</feature>
<feature type="compositionally biased region" description="Polar residues" evidence="1">
    <location>
        <begin position="35"/>
        <end position="48"/>
    </location>
</feature>
<evidence type="ECO:0000256" key="1">
    <source>
        <dbReference type="SAM" id="MobiDB-lite"/>
    </source>
</evidence>
<proteinExistence type="predicted"/>
<organism evidence="2 3">
    <name type="scientific">Ceratodon purpureus</name>
    <name type="common">Fire moss</name>
    <name type="synonym">Dicranum purpureum</name>
    <dbReference type="NCBI Taxonomy" id="3225"/>
    <lineage>
        <taxon>Eukaryota</taxon>
        <taxon>Viridiplantae</taxon>
        <taxon>Streptophyta</taxon>
        <taxon>Embryophyta</taxon>
        <taxon>Bryophyta</taxon>
        <taxon>Bryophytina</taxon>
        <taxon>Bryopsida</taxon>
        <taxon>Dicranidae</taxon>
        <taxon>Pseudoditrichales</taxon>
        <taxon>Ditrichaceae</taxon>
        <taxon>Ceratodon</taxon>
    </lineage>
</organism>
<comment type="caution">
    <text evidence="2">The sequence shown here is derived from an EMBL/GenBank/DDBJ whole genome shotgun (WGS) entry which is preliminary data.</text>
</comment>
<evidence type="ECO:0000313" key="2">
    <source>
        <dbReference type="EMBL" id="KAG0583100.1"/>
    </source>
</evidence>
<reference evidence="2" key="1">
    <citation type="submission" date="2020-06" db="EMBL/GenBank/DDBJ databases">
        <title>WGS assembly of Ceratodon purpureus strain R40.</title>
        <authorList>
            <person name="Carey S.B."/>
            <person name="Jenkins J."/>
            <person name="Shu S."/>
            <person name="Lovell J.T."/>
            <person name="Sreedasyam A."/>
            <person name="Maumus F."/>
            <person name="Tiley G.P."/>
            <person name="Fernandez-Pozo N."/>
            <person name="Barry K."/>
            <person name="Chen C."/>
            <person name="Wang M."/>
            <person name="Lipzen A."/>
            <person name="Daum C."/>
            <person name="Saski C.A."/>
            <person name="Payton A.C."/>
            <person name="Mcbreen J.C."/>
            <person name="Conrad R.E."/>
            <person name="Kollar L.M."/>
            <person name="Olsson S."/>
            <person name="Huttunen S."/>
            <person name="Landis J.B."/>
            <person name="Wickett N.J."/>
            <person name="Johnson M.G."/>
            <person name="Rensing S.A."/>
            <person name="Grimwood J."/>
            <person name="Schmutz J."/>
            <person name="Mcdaniel S.F."/>
        </authorList>
    </citation>
    <scope>NUCLEOTIDE SEQUENCE</scope>
    <source>
        <strain evidence="2">R40</strain>
    </source>
</reference>
<dbReference type="EMBL" id="CM026423">
    <property type="protein sequence ID" value="KAG0583100.1"/>
    <property type="molecule type" value="Genomic_DNA"/>
</dbReference>
<name>A0A8T0IH78_CERPU</name>
<feature type="compositionally biased region" description="Polar residues" evidence="1">
    <location>
        <begin position="75"/>
        <end position="92"/>
    </location>
</feature>
<evidence type="ECO:0000313" key="3">
    <source>
        <dbReference type="Proteomes" id="UP000822688"/>
    </source>
</evidence>
<sequence length="113" mass="12786">MQLPQLALFTKTPKQSAPTETHQSKTLDLHFYPNELQNPHQQSPFPMNSKSSSTTKPSSKTKPNYHLNPPAIANYPQTPQQPHSALNSSTETHPALKRWQNQIQSKRSMLTTI</sequence>
<dbReference type="AlphaFoldDB" id="A0A8T0IH78"/>
<feature type="compositionally biased region" description="Polar residues" evidence="1">
    <location>
        <begin position="12"/>
        <end position="21"/>
    </location>
</feature>
<keyword evidence="3" id="KW-1185">Reference proteome</keyword>
<accession>A0A8T0IH78</accession>
<feature type="compositionally biased region" description="Polar residues" evidence="1">
    <location>
        <begin position="99"/>
        <end position="113"/>
    </location>
</feature>
<protein>
    <submittedName>
        <fullName evidence="2">Uncharacterized protein</fullName>
    </submittedName>
</protein>
<dbReference type="Proteomes" id="UP000822688">
    <property type="component" value="Chromosome 3"/>
</dbReference>